<dbReference type="GO" id="GO:0042910">
    <property type="term" value="F:xenobiotic transmembrane transporter activity"/>
    <property type="evidence" value="ECO:0007669"/>
    <property type="project" value="InterPro"/>
</dbReference>
<dbReference type="PANTHER" id="PTHR43298:SF2">
    <property type="entry name" value="FMN_FAD EXPORTER YEEO-RELATED"/>
    <property type="match status" value="1"/>
</dbReference>
<gene>
    <name evidence="14" type="ORF">SAMN04487864_10868</name>
</gene>
<feature type="transmembrane region" description="Helical" evidence="13">
    <location>
        <begin position="430"/>
        <end position="450"/>
    </location>
</feature>
<comment type="similarity">
    <text evidence="3">Belongs to the multi antimicrobial extrusion (MATE) (TC 2.A.66.1) family.</text>
</comment>
<keyword evidence="10" id="KW-0406">Ion transport</keyword>
<comment type="function">
    <text evidence="1">Multidrug efflux pump.</text>
</comment>
<evidence type="ECO:0000256" key="3">
    <source>
        <dbReference type="ARBA" id="ARBA00010199"/>
    </source>
</evidence>
<evidence type="ECO:0000256" key="12">
    <source>
        <dbReference type="ARBA" id="ARBA00031636"/>
    </source>
</evidence>
<dbReference type="CDD" id="cd13138">
    <property type="entry name" value="MATE_yoeA_like"/>
    <property type="match status" value="1"/>
</dbReference>
<keyword evidence="15" id="KW-1185">Reference proteome</keyword>
<dbReference type="Pfam" id="PF01554">
    <property type="entry name" value="MatE"/>
    <property type="match status" value="2"/>
</dbReference>
<dbReference type="InterPro" id="IPR002528">
    <property type="entry name" value="MATE_fam"/>
</dbReference>
<dbReference type="GO" id="GO:0015297">
    <property type="term" value="F:antiporter activity"/>
    <property type="evidence" value="ECO:0007669"/>
    <property type="project" value="UniProtKB-KW"/>
</dbReference>
<protein>
    <recommendedName>
        <fullName evidence="4">Probable multidrug resistance protein NorM</fullName>
    </recommendedName>
    <alternativeName>
        <fullName evidence="12">Multidrug-efflux transporter</fullName>
    </alternativeName>
</protein>
<dbReference type="PANTHER" id="PTHR43298">
    <property type="entry name" value="MULTIDRUG RESISTANCE PROTEIN NORM-RELATED"/>
    <property type="match status" value="1"/>
</dbReference>
<keyword evidence="6" id="KW-0050">Antiport</keyword>
<evidence type="ECO:0000256" key="13">
    <source>
        <dbReference type="SAM" id="Phobius"/>
    </source>
</evidence>
<dbReference type="AlphaFoldDB" id="A0A1G6LWM3"/>
<dbReference type="OrthoDB" id="9776324at2"/>
<keyword evidence="11 13" id="KW-0472">Membrane</keyword>
<keyword evidence="7" id="KW-1003">Cell membrane</keyword>
<dbReference type="GO" id="GO:0005886">
    <property type="term" value="C:plasma membrane"/>
    <property type="evidence" value="ECO:0007669"/>
    <property type="project" value="UniProtKB-SubCell"/>
</dbReference>
<dbReference type="InterPro" id="IPR048279">
    <property type="entry name" value="MdtK-like"/>
</dbReference>
<dbReference type="GO" id="GO:0006811">
    <property type="term" value="P:monoatomic ion transport"/>
    <property type="evidence" value="ECO:0007669"/>
    <property type="project" value="UniProtKB-KW"/>
</dbReference>
<evidence type="ECO:0000256" key="11">
    <source>
        <dbReference type="ARBA" id="ARBA00023136"/>
    </source>
</evidence>
<evidence type="ECO:0000256" key="9">
    <source>
        <dbReference type="ARBA" id="ARBA00022989"/>
    </source>
</evidence>
<proteinExistence type="inferred from homology"/>
<keyword evidence="8 13" id="KW-0812">Transmembrane</keyword>
<evidence type="ECO:0000256" key="4">
    <source>
        <dbReference type="ARBA" id="ARBA00020268"/>
    </source>
</evidence>
<evidence type="ECO:0000256" key="7">
    <source>
        <dbReference type="ARBA" id="ARBA00022475"/>
    </source>
</evidence>
<dbReference type="PIRSF" id="PIRSF006603">
    <property type="entry name" value="DinF"/>
    <property type="match status" value="1"/>
</dbReference>
<keyword evidence="5" id="KW-0813">Transport</keyword>
<evidence type="ECO:0000256" key="5">
    <source>
        <dbReference type="ARBA" id="ARBA00022448"/>
    </source>
</evidence>
<accession>A0A1G6LWM3</accession>
<feature type="transmembrane region" description="Helical" evidence="13">
    <location>
        <begin position="206"/>
        <end position="226"/>
    </location>
</feature>
<name>A0A1G6LWM3_9FIRM</name>
<dbReference type="NCBIfam" id="TIGR00797">
    <property type="entry name" value="matE"/>
    <property type="match status" value="1"/>
</dbReference>
<dbReference type="RefSeq" id="WP_093730394.1">
    <property type="nucleotide sequence ID" value="NZ_FMYW01000008.1"/>
</dbReference>
<evidence type="ECO:0000256" key="8">
    <source>
        <dbReference type="ARBA" id="ARBA00022692"/>
    </source>
</evidence>
<evidence type="ECO:0000256" key="2">
    <source>
        <dbReference type="ARBA" id="ARBA00004651"/>
    </source>
</evidence>
<organism evidence="14 15">
    <name type="scientific">Succiniclasticum ruminis</name>
    <dbReference type="NCBI Taxonomy" id="40841"/>
    <lineage>
        <taxon>Bacteria</taxon>
        <taxon>Bacillati</taxon>
        <taxon>Bacillota</taxon>
        <taxon>Negativicutes</taxon>
        <taxon>Acidaminococcales</taxon>
        <taxon>Acidaminococcaceae</taxon>
        <taxon>Succiniclasticum</taxon>
    </lineage>
</organism>
<evidence type="ECO:0000313" key="15">
    <source>
        <dbReference type="Proteomes" id="UP000198943"/>
    </source>
</evidence>
<feature type="transmembrane region" description="Helical" evidence="13">
    <location>
        <begin position="400"/>
        <end position="424"/>
    </location>
</feature>
<keyword evidence="9 13" id="KW-1133">Transmembrane helix</keyword>
<evidence type="ECO:0000256" key="1">
    <source>
        <dbReference type="ARBA" id="ARBA00003408"/>
    </source>
</evidence>
<dbReference type="EMBL" id="FMYW01000008">
    <property type="protein sequence ID" value="SDC47698.1"/>
    <property type="molecule type" value="Genomic_DNA"/>
</dbReference>
<sequence length="460" mass="49939">MHHMNHHHHHPHTLIADFTTGNVNRQLVSFAMPMFLSHLLQIVYNMADMIIVGQTLGKVGLSAISVGGDIMNCMTFIAMGFSSAGQVLIAQYIGAKQHDKLSRFVATMSAALFGFACCVTGIGLLFRREIMELMHTPPEAFAEALSYAGISMAGIIFVYGYNAVSAILRGMGDAKHPFYFISLAALLNIVLDVIFVMQLGTGAKGAALATILSQGVSFLLCAGFICKNRERYHLSLTFGQFFRPEKEMLLSLLKLGVPMAIKNAAVQFSKMFVNSWVNSFGVAVSAFAGVANKINMSVNMMSNSVNTAGASMVGQNIGAAQYDRVRQIVVAVYRIMLAVAAVASLVIYFFPEQVYGIFTDDPAVIRIGYEYIPIAILAFFSCAGRSGSNALINGSGNSRVNFITAVFDGIVLRLGLSVLFGIVLDMKYMGFWLGDALANFTPLWVGLLFYHSGAWKKKVV</sequence>
<feature type="transmembrane region" description="Helical" evidence="13">
    <location>
        <begin position="180"/>
        <end position="200"/>
    </location>
</feature>
<feature type="transmembrane region" description="Helical" evidence="13">
    <location>
        <begin position="331"/>
        <end position="351"/>
    </location>
</feature>
<feature type="transmembrane region" description="Helical" evidence="13">
    <location>
        <begin position="371"/>
        <end position="388"/>
    </location>
</feature>
<dbReference type="Proteomes" id="UP000198943">
    <property type="component" value="Unassembled WGS sequence"/>
</dbReference>
<comment type="subcellular location">
    <subcellularLocation>
        <location evidence="2">Cell membrane</location>
        <topology evidence="2">Multi-pass membrane protein</topology>
    </subcellularLocation>
</comment>
<evidence type="ECO:0000313" key="14">
    <source>
        <dbReference type="EMBL" id="SDC47698.1"/>
    </source>
</evidence>
<feature type="transmembrane region" description="Helical" evidence="13">
    <location>
        <begin position="146"/>
        <end position="168"/>
    </location>
</feature>
<reference evidence="15" key="1">
    <citation type="submission" date="2016-10" db="EMBL/GenBank/DDBJ databases">
        <authorList>
            <person name="Varghese N."/>
            <person name="Submissions S."/>
        </authorList>
    </citation>
    <scope>NUCLEOTIDE SEQUENCE [LARGE SCALE GENOMIC DNA]</scope>
    <source>
        <strain evidence="15">DSM 11005</strain>
    </source>
</reference>
<evidence type="ECO:0000256" key="10">
    <source>
        <dbReference type="ARBA" id="ARBA00023065"/>
    </source>
</evidence>
<evidence type="ECO:0000256" key="6">
    <source>
        <dbReference type="ARBA" id="ARBA00022449"/>
    </source>
</evidence>
<dbReference type="InterPro" id="IPR050222">
    <property type="entry name" value="MATE_MdtK"/>
</dbReference>
<feature type="transmembrane region" description="Helical" evidence="13">
    <location>
        <begin position="105"/>
        <end position="126"/>
    </location>
</feature>